<dbReference type="InterPro" id="IPR000223">
    <property type="entry name" value="Pept_S26A_signal_pept_1"/>
</dbReference>
<feature type="active site" evidence="7">
    <location>
        <position position="40"/>
    </location>
</feature>
<keyword evidence="12" id="KW-1185">Reference proteome</keyword>
<dbReference type="Pfam" id="PF10502">
    <property type="entry name" value="Peptidase_S26"/>
    <property type="match status" value="1"/>
</dbReference>
<feature type="chain" id="PRO_5001771026" description="Peptidase S26 domain-containing protein" evidence="9">
    <location>
        <begin position="34"/>
        <end position="183"/>
    </location>
</feature>
<keyword evidence="4" id="KW-0496">Mitochondrion</keyword>
<dbReference type="OrthoDB" id="308440at2759"/>
<dbReference type="PANTHER" id="PTHR12383">
    <property type="entry name" value="PROTEASE FAMILY S26 MITOCHONDRIAL INNER MEMBRANE PROTEASE-RELATED"/>
    <property type="match status" value="1"/>
</dbReference>
<dbReference type="PRINTS" id="PR00727">
    <property type="entry name" value="LEADERPTASE"/>
</dbReference>
<dbReference type="InterPro" id="IPR052064">
    <property type="entry name" value="Mito_IMP1_subunit"/>
</dbReference>
<dbReference type="GO" id="GO:0006627">
    <property type="term" value="P:protein processing involved in protein targeting to mitochondrion"/>
    <property type="evidence" value="ECO:0007669"/>
    <property type="project" value="TreeGrafter"/>
</dbReference>
<feature type="active site" evidence="7">
    <location>
        <position position="85"/>
    </location>
</feature>
<feature type="transmembrane region" description="Helical" evidence="8">
    <location>
        <begin position="111"/>
        <end position="130"/>
    </location>
</feature>
<keyword evidence="8" id="KW-1133">Transmembrane helix</keyword>
<evidence type="ECO:0000256" key="6">
    <source>
        <dbReference type="ARBA" id="ARBA00038445"/>
    </source>
</evidence>
<evidence type="ECO:0000313" key="12">
    <source>
        <dbReference type="Proteomes" id="UP000028045"/>
    </source>
</evidence>
<evidence type="ECO:0000313" key="11">
    <source>
        <dbReference type="EMBL" id="KEY66247.1"/>
    </source>
</evidence>
<dbReference type="InterPro" id="IPR036286">
    <property type="entry name" value="LexA/Signal_pep-like_sf"/>
</dbReference>
<name>A0A084ALR8_STACB</name>
<dbReference type="Gene3D" id="2.10.109.10">
    <property type="entry name" value="Umud Fragment, subunit A"/>
    <property type="match status" value="1"/>
</dbReference>
<dbReference type="EMBL" id="KL648663">
    <property type="protein sequence ID" value="KEY66247.1"/>
    <property type="molecule type" value="Genomic_DNA"/>
</dbReference>
<dbReference type="CDD" id="cd06530">
    <property type="entry name" value="S26_SPase_I"/>
    <property type="match status" value="1"/>
</dbReference>
<dbReference type="InterPro" id="IPR019757">
    <property type="entry name" value="Pept_S26A_signal_pept_1_Lys-AS"/>
</dbReference>
<evidence type="ECO:0000256" key="5">
    <source>
        <dbReference type="ARBA" id="ARBA00023136"/>
    </source>
</evidence>
<evidence type="ECO:0000256" key="1">
    <source>
        <dbReference type="ARBA" id="ARBA00004273"/>
    </source>
</evidence>
<dbReference type="GO" id="GO:0004252">
    <property type="term" value="F:serine-type endopeptidase activity"/>
    <property type="evidence" value="ECO:0007669"/>
    <property type="project" value="InterPro"/>
</dbReference>
<keyword evidence="2" id="KW-0999">Mitochondrion inner membrane</keyword>
<keyword evidence="9" id="KW-0732">Signal</keyword>
<accession>A0A084ALR8</accession>
<dbReference type="InterPro" id="IPR019533">
    <property type="entry name" value="Peptidase_S26"/>
</dbReference>
<dbReference type="GO" id="GO:0006465">
    <property type="term" value="P:signal peptide processing"/>
    <property type="evidence" value="ECO:0007669"/>
    <property type="project" value="InterPro"/>
</dbReference>
<evidence type="ECO:0000256" key="8">
    <source>
        <dbReference type="SAM" id="Phobius"/>
    </source>
</evidence>
<dbReference type="SUPFAM" id="SSF51306">
    <property type="entry name" value="LexA/Signal peptidase"/>
    <property type="match status" value="1"/>
</dbReference>
<evidence type="ECO:0000256" key="7">
    <source>
        <dbReference type="PIRSR" id="PIRSR600223-1"/>
    </source>
</evidence>
<proteinExistence type="inferred from homology"/>
<evidence type="ECO:0000256" key="3">
    <source>
        <dbReference type="ARBA" id="ARBA00022801"/>
    </source>
</evidence>
<feature type="signal peptide" evidence="9">
    <location>
        <begin position="1"/>
        <end position="33"/>
    </location>
</feature>
<keyword evidence="8" id="KW-0812">Transmembrane</keyword>
<protein>
    <recommendedName>
        <fullName evidence="10">Peptidase S26 domain-containing protein</fullName>
    </recommendedName>
</protein>
<evidence type="ECO:0000256" key="9">
    <source>
        <dbReference type="SAM" id="SignalP"/>
    </source>
</evidence>
<evidence type="ECO:0000256" key="2">
    <source>
        <dbReference type="ARBA" id="ARBA00022792"/>
    </source>
</evidence>
<evidence type="ECO:0000259" key="10">
    <source>
        <dbReference type="Pfam" id="PF10502"/>
    </source>
</evidence>
<feature type="domain" description="Peptidase S26" evidence="10">
    <location>
        <begin position="17"/>
        <end position="98"/>
    </location>
</feature>
<comment type="similarity">
    <text evidence="6">Belongs to the peptidase S26 family. IMP1 subfamily.</text>
</comment>
<comment type="subcellular location">
    <subcellularLocation>
        <location evidence="1">Mitochondrion inner membrane</location>
    </subcellularLocation>
</comment>
<evidence type="ECO:0000256" key="4">
    <source>
        <dbReference type="ARBA" id="ARBA00023128"/>
    </source>
</evidence>
<dbReference type="HOGENOM" id="CLU_028723_4_3_1"/>
<dbReference type="PANTHER" id="PTHR12383:SF16">
    <property type="entry name" value="MITOCHONDRIAL INNER MEMBRANE PROTEASE SUBUNIT 1"/>
    <property type="match status" value="1"/>
</dbReference>
<dbReference type="Proteomes" id="UP000028045">
    <property type="component" value="Unassembled WGS sequence"/>
</dbReference>
<gene>
    <name evidence="11" type="ORF">S7711_09175</name>
</gene>
<dbReference type="PROSITE" id="PS00760">
    <property type="entry name" value="SPASE_I_2"/>
    <property type="match status" value="1"/>
</dbReference>
<reference evidence="11 12" key="1">
    <citation type="journal article" date="2014" name="BMC Genomics">
        <title>Comparative genome sequencing reveals chemotype-specific gene clusters in the toxigenic black mold Stachybotrys.</title>
        <authorList>
            <person name="Semeiks J."/>
            <person name="Borek D."/>
            <person name="Otwinowski Z."/>
            <person name="Grishin N.V."/>
        </authorList>
    </citation>
    <scope>NUCLEOTIDE SEQUENCE [LARGE SCALE GENOMIC DNA]</scope>
    <source>
        <strain evidence="12">CBS 109288 / IBT 7711</strain>
    </source>
</reference>
<dbReference type="AlphaFoldDB" id="A0A084ALR8"/>
<keyword evidence="5 8" id="KW-0472">Membrane</keyword>
<dbReference type="GO" id="GO:0042720">
    <property type="term" value="C:mitochondrial inner membrane peptidase complex"/>
    <property type="evidence" value="ECO:0007669"/>
    <property type="project" value="TreeGrafter"/>
</dbReference>
<keyword evidence="3" id="KW-0378">Hydrolase</keyword>
<sequence length="183" mass="20334">MFSHFITRPVRFTISFLKLGCLSHLAFTYGVHAAPAAGPSMVPTFDVDGTWVAFDMTCRNGRGIRVGDLVTYIIPDESGKFSGVKRVIGMPGDVVALEPGKDTFLQVKTPIFPAFFFFRFPPLLLLRLFLFRIPGDNLAASRDSRAFGPLPLGLVHGRLFAQVLPWSQRRWMDTGLQKVASET</sequence>
<organism evidence="11 12">
    <name type="scientific">Stachybotrys chartarum (strain CBS 109288 / IBT 7711)</name>
    <name type="common">Toxic black mold</name>
    <name type="synonym">Stilbospora chartarum</name>
    <dbReference type="NCBI Taxonomy" id="1280523"/>
    <lineage>
        <taxon>Eukaryota</taxon>
        <taxon>Fungi</taxon>
        <taxon>Dikarya</taxon>
        <taxon>Ascomycota</taxon>
        <taxon>Pezizomycotina</taxon>
        <taxon>Sordariomycetes</taxon>
        <taxon>Hypocreomycetidae</taxon>
        <taxon>Hypocreales</taxon>
        <taxon>Stachybotryaceae</taxon>
        <taxon>Stachybotrys</taxon>
    </lineage>
</organism>